<feature type="non-terminal residue" evidence="2">
    <location>
        <position position="1"/>
    </location>
</feature>
<reference evidence="2 3" key="1">
    <citation type="submission" date="2019-08" db="EMBL/GenBank/DDBJ databases">
        <title>100 year-old enigma solved: identification of Planctomyces bekefii, the type genus and species of the phylum Planctomycetes.</title>
        <authorList>
            <person name="Svetlana D.N."/>
            <person name="Overmann J."/>
        </authorList>
    </citation>
    <scope>NUCLEOTIDE SEQUENCE [LARGE SCALE GENOMIC DNA]</scope>
    <source>
        <strain evidence="2">Phe10_nw2017</strain>
    </source>
</reference>
<feature type="transmembrane region" description="Helical" evidence="1">
    <location>
        <begin position="6"/>
        <end position="22"/>
    </location>
</feature>
<feature type="transmembrane region" description="Helical" evidence="1">
    <location>
        <begin position="34"/>
        <end position="53"/>
    </location>
</feature>
<reference evidence="2 3" key="2">
    <citation type="submission" date="2019-08" db="EMBL/GenBank/DDBJ databases">
        <authorList>
            <person name="Henke P."/>
        </authorList>
    </citation>
    <scope>NUCLEOTIDE SEQUENCE [LARGE SCALE GENOMIC DNA]</scope>
    <source>
        <strain evidence="2">Phe10_nw2017</strain>
    </source>
</reference>
<comment type="caution">
    <text evidence="2">The sequence shown here is derived from an EMBL/GenBank/DDBJ whole genome shotgun (WGS) entry which is preliminary data.</text>
</comment>
<gene>
    <name evidence="2" type="ORF">E3A20_27700</name>
</gene>
<accession>A0A5C6M521</accession>
<dbReference type="EMBL" id="SRHE01000843">
    <property type="protein sequence ID" value="TWW08101.1"/>
    <property type="molecule type" value="Genomic_DNA"/>
</dbReference>
<sequence>FYSFLFFPLLDGFLFFLLNFFFNFKTITSTSPLSLTLSFTLNNFYYLYFSLLSSSHNPFIPFTFFTTFILIYFFNYIPSFI</sequence>
<evidence type="ECO:0000313" key="2">
    <source>
        <dbReference type="EMBL" id="TWW08101.1"/>
    </source>
</evidence>
<name>A0A5C6M521_9PLAN</name>
<evidence type="ECO:0000313" key="3">
    <source>
        <dbReference type="Proteomes" id="UP000321083"/>
    </source>
</evidence>
<dbReference type="Proteomes" id="UP000321083">
    <property type="component" value="Unassembled WGS sequence"/>
</dbReference>
<protein>
    <submittedName>
        <fullName evidence="2">Uncharacterized protein</fullName>
    </submittedName>
</protein>
<keyword evidence="1" id="KW-1133">Transmembrane helix</keyword>
<organism evidence="2 3">
    <name type="scientific">Planctomyces bekefii</name>
    <dbReference type="NCBI Taxonomy" id="1653850"/>
    <lineage>
        <taxon>Bacteria</taxon>
        <taxon>Pseudomonadati</taxon>
        <taxon>Planctomycetota</taxon>
        <taxon>Planctomycetia</taxon>
        <taxon>Planctomycetales</taxon>
        <taxon>Planctomycetaceae</taxon>
        <taxon>Planctomyces</taxon>
    </lineage>
</organism>
<keyword evidence="3" id="KW-1185">Reference proteome</keyword>
<dbReference type="AlphaFoldDB" id="A0A5C6M521"/>
<evidence type="ECO:0000256" key="1">
    <source>
        <dbReference type="SAM" id="Phobius"/>
    </source>
</evidence>
<feature type="transmembrane region" description="Helical" evidence="1">
    <location>
        <begin position="59"/>
        <end position="77"/>
    </location>
</feature>
<keyword evidence="1" id="KW-0472">Membrane</keyword>
<proteinExistence type="predicted"/>
<keyword evidence="1" id="KW-0812">Transmembrane</keyword>